<organism evidence="2 3">
    <name type="scientific">Actinopolymorpha pittospori</name>
    <dbReference type="NCBI Taxonomy" id="648752"/>
    <lineage>
        <taxon>Bacteria</taxon>
        <taxon>Bacillati</taxon>
        <taxon>Actinomycetota</taxon>
        <taxon>Actinomycetes</taxon>
        <taxon>Propionibacteriales</taxon>
        <taxon>Actinopolymorphaceae</taxon>
        <taxon>Actinopolymorpha</taxon>
    </lineage>
</organism>
<name>A0A927N3T9_9ACTN</name>
<keyword evidence="3" id="KW-1185">Reference proteome</keyword>
<dbReference type="Pfam" id="PF00583">
    <property type="entry name" value="Acetyltransf_1"/>
    <property type="match status" value="1"/>
</dbReference>
<feature type="domain" description="N-acetyltransferase" evidence="1">
    <location>
        <begin position="1"/>
        <end position="107"/>
    </location>
</feature>
<dbReference type="CDD" id="cd04301">
    <property type="entry name" value="NAT_SF"/>
    <property type="match status" value="1"/>
</dbReference>
<accession>A0A927N3T9</accession>
<dbReference type="Proteomes" id="UP000638648">
    <property type="component" value="Unassembled WGS sequence"/>
</dbReference>
<dbReference type="Gene3D" id="3.40.630.30">
    <property type="match status" value="1"/>
</dbReference>
<evidence type="ECO:0000313" key="3">
    <source>
        <dbReference type="Proteomes" id="UP000638648"/>
    </source>
</evidence>
<sequence>MSTGLLERAVRHFKGVEAGRGFAQTPGAPAFVAVAGEEIQGWCWGYHLPRPDASSMLCLHELDVEAAHRRQGIGRDLLRAFIAEGTKLGATKMFLFTGADNAPARSL</sequence>
<dbReference type="EMBL" id="JADBEM010000001">
    <property type="protein sequence ID" value="MBE1612156.1"/>
    <property type="molecule type" value="Genomic_DNA"/>
</dbReference>
<dbReference type="InterPro" id="IPR016181">
    <property type="entry name" value="Acyl_CoA_acyltransferase"/>
</dbReference>
<dbReference type="PROSITE" id="PS51186">
    <property type="entry name" value="GNAT"/>
    <property type="match status" value="1"/>
</dbReference>
<proteinExistence type="predicted"/>
<dbReference type="AlphaFoldDB" id="A0A927N3T9"/>
<dbReference type="RefSeq" id="WP_202896857.1">
    <property type="nucleotide sequence ID" value="NZ_BAABJL010000005.1"/>
</dbReference>
<protein>
    <submittedName>
        <fullName evidence="2">GNAT superfamily N-acetyltransferase</fullName>
    </submittedName>
</protein>
<reference evidence="2" key="1">
    <citation type="submission" date="2020-10" db="EMBL/GenBank/DDBJ databases">
        <title>Sequencing the genomes of 1000 actinobacteria strains.</title>
        <authorList>
            <person name="Klenk H.-P."/>
        </authorList>
    </citation>
    <scope>NUCLEOTIDE SEQUENCE</scope>
    <source>
        <strain evidence="2">DSM 45354</strain>
    </source>
</reference>
<dbReference type="PANTHER" id="PTHR43072">
    <property type="entry name" value="N-ACETYLTRANSFERASE"/>
    <property type="match status" value="1"/>
</dbReference>
<gene>
    <name evidence="2" type="ORF">HEB94_009004</name>
</gene>
<dbReference type="SUPFAM" id="SSF55729">
    <property type="entry name" value="Acyl-CoA N-acyltransferases (Nat)"/>
    <property type="match status" value="1"/>
</dbReference>
<comment type="caution">
    <text evidence="2">The sequence shown here is derived from an EMBL/GenBank/DDBJ whole genome shotgun (WGS) entry which is preliminary data.</text>
</comment>
<dbReference type="GO" id="GO:0016747">
    <property type="term" value="F:acyltransferase activity, transferring groups other than amino-acyl groups"/>
    <property type="evidence" value="ECO:0007669"/>
    <property type="project" value="InterPro"/>
</dbReference>
<evidence type="ECO:0000313" key="2">
    <source>
        <dbReference type="EMBL" id="MBE1612156.1"/>
    </source>
</evidence>
<evidence type="ECO:0000259" key="1">
    <source>
        <dbReference type="PROSITE" id="PS51186"/>
    </source>
</evidence>
<dbReference type="InterPro" id="IPR000182">
    <property type="entry name" value="GNAT_dom"/>
</dbReference>